<organism evidence="1 2">
    <name type="scientific">Serratia ficaria</name>
    <dbReference type="NCBI Taxonomy" id="61651"/>
    <lineage>
        <taxon>Bacteria</taxon>
        <taxon>Pseudomonadati</taxon>
        <taxon>Pseudomonadota</taxon>
        <taxon>Gammaproteobacteria</taxon>
        <taxon>Enterobacterales</taxon>
        <taxon>Yersiniaceae</taxon>
        <taxon>Serratia</taxon>
    </lineage>
</organism>
<gene>
    <name evidence="1" type="ORF">SAMEA4384070_00594</name>
</gene>
<protein>
    <submittedName>
        <fullName evidence="1">Uncharacterized protein</fullName>
    </submittedName>
</protein>
<reference evidence="1 2" key="1">
    <citation type="submission" date="2017-06" db="EMBL/GenBank/DDBJ databases">
        <authorList>
            <consortium name="Pathogen Informatics"/>
        </authorList>
    </citation>
    <scope>NUCLEOTIDE SEQUENCE [LARGE SCALE GENOMIC DNA]</scope>
    <source>
        <strain evidence="1 2">NCTC12148</strain>
    </source>
</reference>
<evidence type="ECO:0000313" key="2">
    <source>
        <dbReference type="Proteomes" id="UP000215134"/>
    </source>
</evidence>
<sequence length="102" mass="11837">MLLNRPIISMERPAVAIFDNIAIINLFYVEVSDKGSARDILQIFTLLYRDNIYPHAIGMISLEWVVLLSDANALLHILICYINQLPIRFTADMERIWPFVFL</sequence>
<dbReference type="AlphaFoldDB" id="A0A240AUF6"/>
<keyword evidence="2" id="KW-1185">Reference proteome</keyword>
<accession>A0A240AUF6</accession>
<dbReference type="KEGG" id="sfj:SAMEA4384070_0594"/>
<name>A0A240AUF6_SERFI</name>
<dbReference type="EMBL" id="LT906479">
    <property type="protein sequence ID" value="SNV86478.1"/>
    <property type="molecule type" value="Genomic_DNA"/>
</dbReference>
<dbReference type="Proteomes" id="UP000215134">
    <property type="component" value="Chromosome 1"/>
</dbReference>
<proteinExistence type="predicted"/>
<evidence type="ECO:0000313" key="1">
    <source>
        <dbReference type="EMBL" id="SNV86478.1"/>
    </source>
</evidence>